<gene>
    <name evidence="2" type="ORF">BST12_26400</name>
</gene>
<feature type="non-terminal residue" evidence="2">
    <location>
        <position position="97"/>
    </location>
</feature>
<evidence type="ECO:0000313" key="2">
    <source>
        <dbReference type="EMBL" id="ORA10766.1"/>
    </source>
</evidence>
<evidence type="ECO:0000256" key="1">
    <source>
        <dbReference type="SAM" id="MobiDB-lite"/>
    </source>
</evidence>
<organism evidence="2 3">
    <name type="scientific">Mycobacterium angelicum</name>
    <dbReference type="NCBI Taxonomy" id="470074"/>
    <lineage>
        <taxon>Bacteria</taxon>
        <taxon>Bacillati</taxon>
        <taxon>Actinomycetota</taxon>
        <taxon>Actinomycetes</taxon>
        <taxon>Mycobacteriales</taxon>
        <taxon>Mycobacteriaceae</taxon>
        <taxon>Mycobacterium</taxon>
    </lineage>
</organism>
<evidence type="ECO:0000313" key="3">
    <source>
        <dbReference type="Proteomes" id="UP000192284"/>
    </source>
</evidence>
<dbReference type="Proteomes" id="UP000192284">
    <property type="component" value="Unassembled WGS sequence"/>
</dbReference>
<reference evidence="2 3" key="1">
    <citation type="submission" date="2017-02" db="EMBL/GenBank/DDBJ databases">
        <title>The new phylogeny of genus Mycobacterium.</title>
        <authorList>
            <person name="Tortoli E."/>
            <person name="Trovato A."/>
            <person name="Cirillo D.M."/>
        </authorList>
    </citation>
    <scope>NUCLEOTIDE SEQUENCE [LARGE SCALE GENOMIC DNA]</scope>
    <source>
        <strain evidence="2 3">DSM 45057</strain>
    </source>
</reference>
<dbReference type="AlphaFoldDB" id="A0A1W9ZAM8"/>
<protein>
    <submittedName>
        <fullName evidence="2">Uncharacterized protein</fullName>
    </submittedName>
</protein>
<comment type="caution">
    <text evidence="2">The sequence shown here is derived from an EMBL/GenBank/DDBJ whole genome shotgun (WGS) entry which is preliminary data.</text>
</comment>
<name>A0A1W9ZAM8_MYCAN</name>
<sequence>MGAASGAAAAPDAALTAHGHAATGGAVATDAASPAERTGAVQPPCGSADSAGPARAAVADGGRPADRIAGATFAAGPGDGAVADQPGVAACPARAAD</sequence>
<dbReference type="EMBL" id="MVHE01000088">
    <property type="protein sequence ID" value="ORA10766.1"/>
    <property type="molecule type" value="Genomic_DNA"/>
</dbReference>
<feature type="region of interest" description="Disordered" evidence="1">
    <location>
        <begin position="1"/>
        <end position="63"/>
    </location>
</feature>
<accession>A0A1W9ZAM8</accession>
<keyword evidence="3" id="KW-1185">Reference proteome</keyword>
<feature type="compositionally biased region" description="Low complexity" evidence="1">
    <location>
        <begin position="1"/>
        <end position="32"/>
    </location>
</feature>
<proteinExistence type="predicted"/>